<accession>A0A514D4W0</accession>
<name>A0A514D4W0_9VIRU</name>
<sequence>MPYTKGVKRRDLPWEGWTGSLRTLRKEDPTFVGFSKGAFPGYMGVQITESENHPGWLRKDKTPLYRGDVGGNFLMRKQYVATPIQATLRNLSATFVDKLHTGYTVTATYIGGSIPTGIPPNPFAAFSPSSDAELEAWGTKAIAICKPTLNQTSLAVTMAELFREGLPHLVGSVLWKDRTSRARGAGGEYLNVEFGFKPLANDIAKFAYGVVYFDRLRAQYERDSGKVVRRRFVFPPIETVTYRTVASDFVRPAHFPSSTQTDTVTTGSNTGAQTSLETHTVIRRWFEGAFTYYAPPRGAFSGLSQARKILGLELTPENIWAVTPWSWAVDWFTNAGSVLKNYQAFAVDGLVMRRGYMMEHKVTTNTYYHVGPILNCWGDHDAPAPMSFVTETKKRVRATPYGFGLTMSGLTGRQQAVIAALGISRL</sequence>
<evidence type="ECO:0008006" key="2">
    <source>
        <dbReference type="Google" id="ProtNLM"/>
    </source>
</evidence>
<evidence type="ECO:0000313" key="1">
    <source>
        <dbReference type="EMBL" id="QDH88626.1"/>
    </source>
</evidence>
<proteinExistence type="predicted"/>
<gene>
    <name evidence="1" type="ORF">H3Bulk41233_000001</name>
</gene>
<dbReference type="EMBL" id="MN034233">
    <property type="protein sequence ID" value="QDH88626.1"/>
    <property type="molecule type" value="Genomic_RNA"/>
</dbReference>
<organism evidence="1">
    <name type="scientific">Leviviridae sp</name>
    <dbReference type="NCBI Taxonomy" id="2027243"/>
    <lineage>
        <taxon>Viruses</taxon>
        <taxon>Riboviria</taxon>
        <taxon>Orthornavirae</taxon>
        <taxon>Lenarviricota</taxon>
        <taxon>Leviviricetes</taxon>
        <taxon>Norzivirales</taxon>
        <taxon>Fiersviridae</taxon>
    </lineage>
</organism>
<reference evidence="1" key="1">
    <citation type="submission" date="2019-05" db="EMBL/GenBank/DDBJ databases">
        <title>Metatranscriptomic reconstruction reveals RNA viruses with the potential to shape carbon cycling in soil.</title>
        <authorList>
            <person name="Starr E.P."/>
            <person name="Nuccio E."/>
            <person name="Pett-Ridge J."/>
            <person name="Banfield J.F."/>
            <person name="Firestone M.K."/>
        </authorList>
    </citation>
    <scope>NUCLEOTIDE SEQUENCE</scope>
    <source>
        <strain evidence="1">H3_Bulk_41_scaffold_233</strain>
    </source>
</reference>
<protein>
    <recommendedName>
        <fullName evidence="2">Maturation</fullName>
    </recommendedName>
</protein>